<dbReference type="InterPro" id="IPR006594">
    <property type="entry name" value="LisH"/>
</dbReference>
<evidence type="ECO:0000313" key="10">
    <source>
        <dbReference type="EMBL" id="KAG8463465.1"/>
    </source>
</evidence>
<dbReference type="InterPro" id="IPR027417">
    <property type="entry name" value="P-loop_NTPase"/>
</dbReference>
<dbReference type="SMART" id="SM00382">
    <property type="entry name" value="AAA"/>
    <property type="match status" value="1"/>
</dbReference>
<feature type="region of interest" description="Disordered" evidence="8">
    <location>
        <begin position="88"/>
        <end position="170"/>
    </location>
</feature>
<keyword evidence="11" id="KW-1185">Reference proteome</keyword>
<comment type="subcellular location">
    <subcellularLocation>
        <location evidence="1">Cytoplasm</location>
        <location evidence="1">Cytoskeleton</location>
        <location evidence="1">Spindle pole</location>
    </subcellularLocation>
</comment>
<dbReference type="PANTHER" id="PTHR23074:SF78">
    <property type="entry name" value="KATANIN P60 ATPASE-CONTAINING SUBUNIT A-LIKE 2"/>
    <property type="match status" value="1"/>
</dbReference>
<evidence type="ECO:0000256" key="1">
    <source>
        <dbReference type="ARBA" id="ARBA00004647"/>
    </source>
</evidence>
<evidence type="ECO:0000256" key="7">
    <source>
        <dbReference type="ARBA" id="ARBA00023235"/>
    </source>
</evidence>
<feature type="compositionally biased region" description="Low complexity" evidence="8">
    <location>
        <begin position="521"/>
        <end position="538"/>
    </location>
</feature>
<accession>A0A8J5XQ84</accession>
<dbReference type="Proteomes" id="UP000751190">
    <property type="component" value="Unassembled WGS sequence"/>
</dbReference>
<organism evidence="10 11">
    <name type="scientific">Diacronema lutheri</name>
    <name type="common">Unicellular marine alga</name>
    <name type="synonym">Monochrysis lutheri</name>
    <dbReference type="NCBI Taxonomy" id="2081491"/>
    <lineage>
        <taxon>Eukaryota</taxon>
        <taxon>Haptista</taxon>
        <taxon>Haptophyta</taxon>
        <taxon>Pavlovophyceae</taxon>
        <taxon>Pavlovales</taxon>
        <taxon>Pavlovaceae</taxon>
        <taxon>Diacronema</taxon>
    </lineage>
</organism>
<keyword evidence="4" id="KW-0547">Nucleotide-binding</keyword>
<dbReference type="PROSITE" id="PS50896">
    <property type="entry name" value="LISH"/>
    <property type="match status" value="1"/>
</dbReference>
<dbReference type="Pfam" id="PF17862">
    <property type="entry name" value="AAA_lid_3"/>
    <property type="match status" value="1"/>
</dbReference>
<dbReference type="OMA" id="MKTQGKY"/>
<evidence type="ECO:0000256" key="8">
    <source>
        <dbReference type="SAM" id="MobiDB-lite"/>
    </source>
</evidence>
<evidence type="ECO:0000256" key="2">
    <source>
        <dbReference type="ARBA" id="ARBA00022490"/>
    </source>
</evidence>
<dbReference type="Gene3D" id="3.40.50.300">
    <property type="entry name" value="P-loop containing nucleotide triphosphate hydrolases"/>
    <property type="match status" value="1"/>
</dbReference>
<feature type="compositionally biased region" description="Low complexity" evidence="8">
    <location>
        <begin position="122"/>
        <end position="142"/>
    </location>
</feature>
<dbReference type="InterPro" id="IPR041569">
    <property type="entry name" value="AAA_lid_3"/>
</dbReference>
<dbReference type="SUPFAM" id="SSF52540">
    <property type="entry name" value="P-loop containing nucleoside triphosphate hydrolases"/>
    <property type="match status" value="1"/>
</dbReference>
<dbReference type="Pfam" id="PF00004">
    <property type="entry name" value="AAA"/>
    <property type="match status" value="1"/>
</dbReference>
<proteinExistence type="predicted"/>
<dbReference type="GO" id="GO:0000922">
    <property type="term" value="C:spindle pole"/>
    <property type="evidence" value="ECO:0007669"/>
    <property type="project" value="UniProtKB-SubCell"/>
</dbReference>
<feature type="domain" description="AAA+ ATPase" evidence="9">
    <location>
        <begin position="301"/>
        <end position="437"/>
    </location>
</feature>
<evidence type="ECO:0000313" key="11">
    <source>
        <dbReference type="Proteomes" id="UP000751190"/>
    </source>
</evidence>
<evidence type="ECO:0000256" key="5">
    <source>
        <dbReference type="ARBA" id="ARBA00022840"/>
    </source>
</evidence>
<reference evidence="10" key="1">
    <citation type="submission" date="2021-05" db="EMBL/GenBank/DDBJ databases">
        <title>The genome of the haptophyte Pavlova lutheri (Diacronema luteri, Pavlovales) - a model for lipid biosynthesis in eukaryotic algae.</title>
        <authorList>
            <person name="Hulatt C.J."/>
            <person name="Posewitz M.C."/>
        </authorList>
    </citation>
    <scope>NUCLEOTIDE SEQUENCE</scope>
    <source>
        <strain evidence="10">NIVA-4/92</strain>
    </source>
</reference>
<feature type="compositionally biased region" description="Low complexity" evidence="8">
    <location>
        <begin position="151"/>
        <end position="163"/>
    </location>
</feature>
<dbReference type="PANTHER" id="PTHR23074">
    <property type="entry name" value="AAA DOMAIN-CONTAINING"/>
    <property type="match status" value="1"/>
</dbReference>
<keyword evidence="5" id="KW-0067">ATP-binding</keyword>
<evidence type="ECO:0000256" key="3">
    <source>
        <dbReference type="ARBA" id="ARBA00022701"/>
    </source>
</evidence>
<dbReference type="InterPro" id="IPR003593">
    <property type="entry name" value="AAA+_ATPase"/>
</dbReference>
<evidence type="ECO:0000256" key="6">
    <source>
        <dbReference type="ARBA" id="ARBA00023212"/>
    </source>
</evidence>
<gene>
    <name evidence="10" type="ORF">KFE25_004976</name>
</gene>
<dbReference type="OrthoDB" id="191529at2759"/>
<keyword evidence="6" id="KW-0206">Cytoskeleton</keyword>
<dbReference type="GO" id="GO:0005524">
    <property type="term" value="F:ATP binding"/>
    <property type="evidence" value="ECO:0007669"/>
    <property type="project" value="UniProtKB-KW"/>
</dbReference>
<dbReference type="InterPro" id="IPR050304">
    <property type="entry name" value="MT-severing_AAA_ATPase"/>
</dbReference>
<dbReference type="GO" id="GO:0016853">
    <property type="term" value="F:isomerase activity"/>
    <property type="evidence" value="ECO:0007669"/>
    <property type="project" value="UniProtKB-KW"/>
</dbReference>
<feature type="region of interest" description="Disordered" evidence="8">
    <location>
        <begin position="520"/>
        <end position="540"/>
    </location>
</feature>
<dbReference type="AlphaFoldDB" id="A0A8J5XQ84"/>
<keyword evidence="7" id="KW-0413">Isomerase</keyword>
<keyword evidence="2" id="KW-0963">Cytoplasm</keyword>
<evidence type="ECO:0000256" key="4">
    <source>
        <dbReference type="ARBA" id="ARBA00022741"/>
    </source>
</evidence>
<name>A0A8J5XQ84_DIALT</name>
<keyword evidence="3" id="KW-0493">Microtubule</keyword>
<dbReference type="EMBL" id="JAGTXO010000016">
    <property type="protein sequence ID" value="KAG8463465.1"/>
    <property type="molecule type" value="Genomic_DNA"/>
</dbReference>
<dbReference type="GO" id="GO:0005874">
    <property type="term" value="C:microtubule"/>
    <property type="evidence" value="ECO:0007669"/>
    <property type="project" value="UniProtKB-KW"/>
</dbReference>
<comment type="caution">
    <text evidence="10">The sequence shown here is derived from an EMBL/GenBank/DDBJ whole genome shotgun (WGS) entry which is preliminary data.</text>
</comment>
<protein>
    <recommendedName>
        <fullName evidence="9">AAA+ ATPase domain-containing protein</fullName>
    </recommendedName>
</protein>
<evidence type="ECO:0000259" key="9">
    <source>
        <dbReference type="SMART" id="SM00382"/>
    </source>
</evidence>
<dbReference type="Gene3D" id="1.10.8.60">
    <property type="match status" value="1"/>
</dbReference>
<dbReference type="FunFam" id="3.40.50.300:FF:000159">
    <property type="entry name" value="Katanin p60 ATPase-containing subunit A1"/>
    <property type="match status" value="1"/>
</dbReference>
<sequence>MERSVSRAETESRLQEERRLQERRRNVVVLMMYHLLEHGYVGALEALQAESGLRINDHVLADNVDLLAVVQEHEAYFEMRFDKKPRLVKKAPGQGAELPVDKAGSARRGLPRAPGAPERRPSGACCSAADAARRASPASAGSSAGGGKPPLARGASGASSATTARDDADGGADGTLGGLVVTGAVANGCGPAGVPAPAGGAEAAARAIRARGAASEEGGGVDGAAGADHWDLRLRKALPPSFLAHSELRDLGGWIMRDVVQSNPTVGWSDIAELGGVKRVLSESLVLPLKYPEHFTGLLSPWKGVLLYGPPGTGKTMLAKAVASECDTTFFNVSASTIVSKWRGDSEKLVRCLFELARYHSPSTVFIDEVDSIMGARGDGGEHEGSRRMKTELLVQMDGLQSSSDQAFVLAATNLPWELDNALLRRLEKRILVPRPGEVGRRVILHKLLPPDRVERGCDLDAIAAQTDGYSGSDLVLVCKEAAMAPLRRLLAQLEEAEARAGGGGGADGGARPVSIRRRQPALATAGAAGKPAAPQPTIGRVTAEDVAVALSRTRPTAADSSKYDAWAAEFGST</sequence>
<dbReference type="InterPro" id="IPR003959">
    <property type="entry name" value="ATPase_AAA_core"/>
</dbReference>
<dbReference type="GO" id="GO:0016887">
    <property type="term" value="F:ATP hydrolysis activity"/>
    <property type="evidence" value="ECO:0007669"/>
    <property type="project" value="InterPro"/>
</dbReference>